<feature type="signal peptide" evidence="1">
    <location>
        <begin position="1"/>
        <end position="32"/>
    </location>
</feature>
<comment type="caution">
    <text evidence="3">The sequence shown here is derived from an EMBL/GenBank/DDBJ whole genome shotgun (WGS) entry which is preliminary data.</text>
</comment>
<keyword evidence="1" id="KW-0732">Signal</keyword>
<dbReference type="AlphaFoldDB" id="A0A3A3FV46"/>
<proteinExistence type="predicted"/>
<evidence type="ECO:0000313" key="4">
    <source>
        <dbReference type="Proteomes" id="UP000265955"/>
    </source>
</evidence>
<name>A0A3A3FV46_9BURK</name>
<dbReference type="Proteomes" id="UP000265955">
    <property type="component" value="Unassembled WGS sequence"/>
</dbReference>
<dbReference type="OrthoDB" id="7340239at2"/>
<gene>
    <name evidence="3" type="ORF">D3871_13745</name>
</gene>
<evidence type="ECO:0000256" key="1">
    <source>
        <dbReference type="SAM" id="SignalP"/>
    </source>
</evidence>
<sequence>MASNNIFIMRTLSSISLAIVFLALNQLTNALAHDSSLAEPNYSKSYRSCMDKAEGVTIEMRSCIGRELSIQDNRLNRNYKRYFESVEGHVKKKLRTAQQAWIQFRNKECELAGSLEEGKTLEPILIGSCYLDMTARRADELE</sequence>
<dbReference type="InterPro" id="IPR009739">
    <property type="entry name" value="LprI-like_N"/>
</dbReference>
<dbReference type="Pfam" id="PF07007">
    <property type="entry name" value="LprI"/>
    <property type="match status" value="1"/>
</dbReference>
<feature type="chain" id="PRO_5017299295" evidence="1">
    <location>
        <begin position="33"/>
        <end position="142"/>
    </location>
</feature>
<feature type="domain" description="Lysozyme inhibitor LprI-like N-terminal" evidence="2">
    <location>
        <begin position="49"/>
        <end position="141"/>
    </location>
</feature>
<dbReference type="Gene3D" id="1.20.1270.180">
    <property type="match status" value="1"/>
</dbReference>
<dbReference type="PANTHER" id="PTHR39176">
    <property type="entry name" value="PERIPLASMIC PROTEIN-RELATED"/>
    <property type="match status" value="1"/>
</dbReference>
<dbReference type="EMBL" id="QYUO01000001">
    <property type="protein sequence ID" value="RJF99470.1"/>
    <property type="molecule type" value="Genomic_DNA"/>
</dbReference>
<evidence type="ECO:0000313" key="3">
    <source>
        <dbReference type="EMBL" id="RJF99470.1"/>
    </source>
</evidence>
<reference evidence="4" key="1">
    <citation type="submission" date="2018-09" db="EMBL/GenBank/DDBJ databases">
        <authorList>
            <person name="Zhu H."/>
        </authorList>
    </citation>
    <scope>NUCLEOTIDE SEQUENCE [LARGE SCALE GENOMIC DNA]</scope>
    <source>
        <strain evidence="4">K1R23-30</strain>
    </source>
</reference>
<accession>A0A3A3FV46</accession>
<organism evidence="3 4">
    <name type="scientific">Noviherbaspirillum saxi</name>
    <dbReference type="NCBI Taxonomy" id="2320863"/>
    <lineage>
        <taxon>Bacteria</taxon>
        <taxon>Pseudomonadati</taxon>
        <taxon>Pseudomonadota</taxon>
        <taxon>Betaproteobacteria</taxon>
        <taxon>Burkholderiales</taxon>
        <taxon>Oxalobacteraceae</taxon>
        <taxon>Noviherbaspirillum</taxon>
    </lineage>
</organism>
<keyword evidence="4" id="KW-1185">Reference proteome</keyword>
<dbReference type="RefSeq" id="WP_119769408.1">
    <property type="nucleotide sequence ID" value="NZ_QYUO01000001.1"/>
</dbReference>
<evidence type="ECO:0000259" key="2">
    <source>
        <dbReference type="Pfam" id="PF07007"/>
    </source>
</evidence>
<dbReference type="PANTHER" id="PTHR39176:SF1">
    <property type="entry name" value="PERIPLASMIC PROTEIN"/>
    <property type="match status" value="1"/>
</dbReference>
<protein>
    <submittedName>
        <fullName evidence="3">DUF1311 domain-containing protein</fullName>
    </submittedName>
</protein>